<dbReference type="Pfam" id="PF00534">
    <property type="entry name" value="Glycos_transf_1"/>
    <property type="match status" value="1"/>
</dbReference>
<dbReference type="Gene3D" id="3.40.50.2000">
    <property type="entry name" value="Glycogen Phosphorylase B"/>
    <property type="match status" value="2"/>
</dbReference>
<sequence length="407" mass="44121">MKIAMVSEHTSPLGEPGGTHSSGQSVHVGELAAAYVHRGHDVSVYIRRTDPTSPTEVVTAAGYRLVRVPAGPPRALPLNESLPHLGDFGSFLQRHWGRDKPDIVHAHFWMSGLAAELAARAHGIPVVVTFHALGTVRRRNQGLADTSPRSRIRFERLIAGRAAHIVATSADEVVELTRMGVPRFRISVVPSGVDLAAFTPEGARAERGQRYRLHRLLSVGKLVPRKGFEVAIKALQELPDTELVIAGGPVGDDVEDDGEGRRLRRLAMEYGVQDRLRMIGPVSRTELPRWYRSADVVLCTPSYEPFGRTALEAMACRKPVVATAVGGLLDTVVDGVTGRLIAPPDPLAVARAVRPLLDDKTLRETWGAAGYQRAAGRYAWDQVALETLTAYHRAAPAHAAEVVSSAH</sequence>
<keyword evidence="7" id="KW-1185">Reference proteome</keyword>
<evidence type="ECO:0000256" key="2">
    <source>
        <dbReference type="ARBA" id="ARBA00022679"/>
    </source>
</evidence>
<keyword evidence="1" id="KW-0328">Glycosyltransferase</keyword>
<dbReference type="InterPro" id="IPR050194">
    <property type="entry name" value="Glycosyltransferase_grp1"/>
</dbReference>
<dbReference type="Pfam" id="PF13439">
    <property type="entry name" value="Glyco_transf_4"/>
    <property type="match status" value="1"/>
</dbReference>
<evidence type="ECO:0000259" key="4">
    <source>
        <dbReference type="Pfam" id="PF00534"/>
    </source>
</evidence>
<evidence type="ECO:0000256" key="3">
    <source>
        <dbReference type="SAM" id="MobiDB-lite"/>
    </source>
</evidence>
<dbReference type="GO" id="GO:0016740">
    <property type="term" value="F:transferase activity"/>
    <property type="evidence" value="ECO:0007669"/>
    <property type="project" value="UniProtKB-KW"/>
</dbReference>
<evidence type="ECO:0000313" key="6">
    <source>
        <dbReference type="EMBL" id="KIA60053.1"/>
    </source>
</evidence>
<dbReference type="RefSeq" id="WP_043681570.1">
    <property type="nucleotide sequence ID" value="NZ_BDCI01000050.1"/>
</dbReference>
<evidence type="ECO:0000259" key="5">
    <source>
        <dbReference type="Pfam" id="PF13439"/>
    </source>
</evidence>
<dbReference type="PANTHER" id="PTHR45947">
    <property type="entry name" value="SULFOQUINOVOSYL TRANSFERASE SQD2"/>
    <property type="match status" value="1"/>
</dbReference>
<dbReference type="InterPro" id="IPR001296">
    <property type="entry name" value="Glyco_trans_1"/>
</dbReference>
<evidence type="ECO:0000313" key="7">
    <source>
        <dbReference type="Proteomes" id="UP000031364"/>
    </source>
</evidence>
<dbReference type="SUPFAM" id="SSF53756">
    <property type="entry name" value="UDP-Glycosyltransferase/glycogen phosphorylase"/>
    <property type="match status" value="1"/>
</dbReference>
<feature type="domain" description="Glycosyl transferase family 1" evidence="4">
    <location>
        <begin position="216"/>
        <end position="373"/>
    </location>
</feature>
<dbReference type="Proteomes" id="UP000031364">
    <property type="component" value="Unassembled WGS sequence"/>
</dbReference>
<name>A0ABR4Z420_9NOCA</name>
<dbReference type="EMBL" id="JNFP01000082">
    <property type="protein sequence ID" value="KIA60053.1"/>
    <property type="molecule type" value="Genomic_DNA"/>
</dbReference>
<proteinExistence type="predicted"/>
<dbReference type="InterPro" id="IPR028098">
    <property type="entry name" value="Glyco_trans_4-like_N"/>
</dbReference>
<feature type="domain" description="Glycosyltransferase subfamily 4-like N-terminal" evidence="5">
    <location>
        <begin position="22"/>
        <end position="196"/>
    </location>
</feature>
<evidence type="ECO:0000256" key="1">
    <source>
        <dbReference type="ARBA" id="ARBA00022676"/>
    </source>
</evidence>
<protein>
    <submittedName>
        <fullName evidence="6">Glycosyl transferase</fullName>
    </submittedName>
</protein>
<gene>
    <name evidence="6" type="ORF">FG87_39470</name>
</gene>
<organism evidence="6 7">
    <name type="scientific">Nocardia vulneris</name>
    <dbReference type="NCBI Taxonomy" id="1141657"/>
    <lineage>
        <taxon>Bacteria</taxon>
        <taxon>Bacillati</taxon>
        <taxon>Actinomycetota</taxon>
        <taxon>Actinomycetes</taxon>
        <taxon>Mycobacteriales</taxon>
        <taxon>Nocardiaceae</taxon>
        <taxon>Nocardia</taxon>
    </lineage>
</organism>
<dbReference type="PANTHER" id="PTHR45947:SF3">
    <property type="entry name" value="SULFOQUINOVOSYL TRANSFERASE SQD2"/>
    <property type="match status" value="1"/>
</dbReference>
<comment type="caution">
    <text evidence="6">The sequence shown here is derived from an EMBL/GenBank/DDBJ whole genome shotgun (WGS) entry which is preliminary data.</text>
</comment>
<accession>A0ABR4Z420</accession>
<feature type="region of interest" description="Disordered" evidence="3">
    <location>
        <begin position="1"/>
        <end position="24"/>
    </location>
</feature>
<reference evidence="6 7" key="1">
    <citation type="journal article" date="2014" name="Int. J. Syst. Evol. Microbiol.">
        <title>Nocardia vulneris sp. nov., isolated from wounds of human patients in North America.</title>
        <authorList>
            <person name="Lasker B.A."/>
            <person name="Bell M."/>
            <person name="Klenk H.P."/>
            <person name="Sproer C."/>
            <person name="Schumann C."/>
            <person name="Schumann P."/>
            <person name="Brown J.M."/>
        </authorList>
    </citation>
    <scope>NUCLEOTIDE SEQUENCE [LARGE SCALE GENOMIC DNA]</scope>
    <source>
        <strain evidence="6 7">W9851</strain>
    </source>
</reference>
<keyword evidence="2 6" id="KW-0808">Transferase</keyword>